<dbReference type="GO" id="GO:0043565">
    <property type="term" value="F:sequence-specific DNA binding"/>
    <property type="evidence" value="ECO:0007669"/>
    <property type="project" value="InterPro"/>
</dbReference>
<dbReference type="CDD" id="cd00090">
    <property type="entry name" value="HTH_ARSR"/>
    <property type="match status" value="1"/>
</dbReference>
<dbReference type="InterPro" id="IPR019888">
    <property type="entry name" value="Tscrpt_reg_AsnC-like"/>
</dbReference>
<dbReference type="InterPro" id="IPR011008">
    <property type="entry name" value="Dimeric_a/b-barrel"/>
</dbReference>
<dbReference type="STRING" id="1121001.SAMN02745857_01869"/>
<dbReference type="GO" id="GO:0043200">
    <property type="term" value="P:response to amino acid"/>
    <property type="evidence" value="ECO:0007669"/>
    <property type="project" value="TreeGrafter"/>
</dbReference>
<evidence type="ECO:0000256" key="2">
    <source>
        <dbReference type="ARBA" id="ARBA00023125"/>
    </source>
</evidence>
<evidence type="ECO:0000313" key="6">
    <source>
        <dbReference type="Proteomes" id="UP000192761"/>
    </source>
</evidence>
<dbReference type="FunFam" id="1.10.10.10:FF:000186">
    <property type="entry name" value="AsnC family transcriptional regulator"/>
    <property type="match status" value="1"/>
</dbReference>
<dbReference type="SUPFAM" id="SSF46785">
    <property type="entry name" value="Winged helix' DNA-binding domain"/>
    <property type="match status" value="1"/>
</dbReference>
<dbReference type="SMART" id="SM00344">
    <property type="entry name" value="HTH_ASNC"/>
    <property type="match status" value="1"/>
</dbReference>
<dbReference type="Gene3D" id="1.10.10.10">
    <property type="entry name" value="Winged helix-like DNA-binding domain superfamily/Winged helix DNA-binding domain"/>
    <property type="match status" value="1"/>
</dbReference>
<dbReference type="InterPro" id="IPR000485">
    <property type="entry name" value="AsnC-type_HTH_dom"/>
</dbReference>
<protein>
    <submittedName>
        <fullName evidence="5">Transcriptional regulator, AsnC family</fullName>
    </submittedName>
</protein>
<accession>A0A1W1XK44</accession>
<dbReference type="PANTHER" id="PTHR30154:SF53">
    <property type="entry name" value="HTH-TYPE TRANSCRIPTIONAL REGULATOR LRPC"/>
    <property type="match status" value="1"/>
</dbReference>
<dbReference type="EMBL" id="FWXD01000009">
    <property type="protein sequence ID" value="SMC24356.1"/>
    <property type="molecule type" value="Genomic_DNA"/>
</dbReference>
<feature type="domain" description="HTH asnC-type" evidence="4">
    <location>
        <begin position="7"/>
        <end position="68"/>
    </location>
</feature>
<keyword evidence="3" id="KW-0804">Transcription</keyword>
<organism evidence="5 6">
    <name type="scientific">Andreprevotia lacus DSM 23236</name>
    <dbReference type="NCBI Taxonomy" id="1121001"/>
    <lineage>
        <taxon>Bacteria</taxon>
        <taxon>Pseudomonadati</taxon>
        <taxon>Pseudomonadota</taxon>
        <taxon>Betaproteobacteria</taxon>
        <taxon>Neisseriales</taxon>
        <taxon>Chitinibacteraceae</taxon>
        <taxon>Andreprevotia</taxon>
    </lineage>
</organism>
<evidence type="ECO:0000259" key="4">
    <source>
        <dbReference type="PROSITE" id="PS50956"/>
    </source>
</evidence>
<dbReference type="Pfam" id="PF13404">
    <property type="entry name" value="HTH_AsnC-type"/>
    <property type="match status" value="1"/>
</dbReference>
<proteinExistence type="predicted"/>
<dbReference type="Gene3D" id="3.30.70.920">
    <property type="match status" value="1"/>
</dbReference>
<dbReference type="RefSeq" id="WP_084090521.1">
    <property type="nucleotide sequence ID" value="NZ_FWXD01000009.1"/>
</dbReference>
<dbReference type="InterPro" id="IPR036388">
    <property type="entry name" value="WH-like_DNA-bd_sf"/>
</dbReference>
<keyword evidence="2" id="KW-0238">DNA-binding</keyword>
<dbReference type="Proteomes" id="UP000192761">
    <property type="component" value="Unassembled WGS sequence"/>
</dbReference>
<dbReference type="PROSITE" id="PS50956">
    <property type="entry name" value="HTH_ASNC_2"/>
    <property type="match status" value="1"/>
</dbReference>
<dbReference type="PANTHER" id="PTHR30154">
    <property type="entry name" value="LEUCINE-RESPONSIVE REGULATORY PROTEIN"/>
    <property type="match status" value="1"/>
</dbReference>
<dbReference type="SUPFAM" id="SSF54909">
    <property type="entry name" value="Dimeric alpha+beta barrel"/>
    <property type="match status" value="1"/>
</dbReference>
<sequence length="150" mass="16457">MKPKYEADRLDRRILMLLQQNARLSNTEIGKRVGLSQPAVTARIQKMEQAGVITGYAARIDPGPLGMEISAYIRLRTTHEHIKRCLTLFDAIPAITQADRITGEDCFIVRVTVPTMNELEAVIDQLATLGAVTTSIVLASYPGKPLPLGS</sequence>
<dbReference type="GO" id="GO:0005829">
    <property type="term" value="C:cytosol"/>
    <property type="evidence" value="ECO:0007669"/>
    <property type="project" value="TreeGrafter"/>
</dbReference>
<dbReference type="AlphaFoldDB" id="A0A1W1XK44"/>
<dbReference type="PROSITE" id="PS00519">
    <property type="entry name" value="HTH_ASNC_1"/>
    <property type="match status" value="1"/>
</dbReference>
<dbReference type="InterPro" id="IPR019887">
    <property type="entry name" value="Tscrpt_reg_AsnC/Lrp_C"/>
</dbReference>
<evidence type="ECO:0000313" key="5">
    <source>
        <dbReference type="EMBL" id="SMC24356.1"/>
    </source>
</evidence>
<reference evidence="5 6" key="1">
    <citation type="submission" date="2017-04" db="EMBL/GenBank/DDBJ databases">
        <authorList>
            <person name="Afonso C.L."/>
            <person name="Miller P.J."/>
            <person name="Scott M.A."/>
            <person name="Spackman E."/>
            <person name="Goraichik I."/>
            <person name="Dimitrov K.M."/>
            <person name="Suarez D.L."/>
            <person name="Swayne D.E."/>
        </authorList>
    </citation>
    <scope>NUCLEOTIDE SEQUENCE [LARGE SCALE GENOMIC DNA]</scope>
    <source>
        <strain evidence="5 6">DSM 23236</strain>
    </source>
</reference>
<keyword evidence="6" id="KW-1185">Reference proteome</keyword>
<gene>
    <name evidence="5" type="ORF">SAMN02745857_01869</name>
</gene>
<evidence type="ECO:0000256" key="3">
    <source>
        <dbReference type="ARBA" id="ARBA00023163"/>
    </source>
</evidence>
<keyword evidence="1" id="KW-0805">Transcription regulation</keyword>
<dbReference type="PRINTS" id="PR00033">
    <property type="entry name" value="HTHASNC"/>
</dbReference>
<dbReference type="InterPro" id="IPR011991">
    <property type="entry name" value="ArsR-like_HTH"/>
</dbReference>
<dbReference type="Pfam" id="PF01037">
    <property type="entry name" value="AsnC_trans_reg"/>
    <property type="match status" value="1"/>
</dbReference>
<evidence type="ECO:0000256" key="1">
    <source>
        <dbReference type="ARBA" id="ARBA00023015"/>
    </source>
</evidence>
<dbReference type="OrthoDB" id="5476at2"/>
<dbReference type="InterPro" id="IPR036390">
    <property type="entry name" value="WH_DNA-bd_sf"/>
</dbReference>
<dbReference type="GO" id="GO:0006355">
    <property type="term" value="P:regulation of DNA-templated transcription"/>
    <property type="evidence" value="ECO:0007669"/>
    <property type="project" value="UniProtKB-ARBA"/>
</dbReference>
<name>A0A1W1XK44_9NEIS</name>
<dbReference type="InterPro" id="IPR019885">
    <property type="entry name" value="Tscrpt_reg_HTH_AsnC-type_CS"/>
</dbReference>